<feature type="domain" description="Luciferase-like" evidence="1">
    <location>
        <begin position="4"/>
        <end position="111"/>
    </location>
</feature>
<dbReference type="InterPro" id="IPR011251">
    <property type="entry name" value="Luciferase-like_dom"/>
</dbReference>
<dbReference type="GO" id="GO:0005829">
    <property type="term" value="C:cytosol"/>
    <property type="evidence" value="ECO:0007669"/>
    <property type="project" value="TreeGrafter"/>
</dbReference>
<evidence type="ECO:0000313" key="2">
    <source>
        <dbReference type="EMBL" id="TFB72546.1"/>
    </source>
</evidence>
<protein>
    <submittedName>
        <fullName evidence="2">LLM class flavin-dependent oxidoreductase</fullName>
    </submittedName>
</protein>
<name>A0A4R8UXM9_9MICO</name>
<dbReference type="PANTHER" id="PTHR30137">
    <property type="entry name" value="LUCIFERASE-LIKE MONOOXYGENASE"/>
    <property type="match status" value="1"/>
</dbReference>
<dbReference type="Pfam" id="PF00296">
    <property type="entry name" value="Bac_luciferase"/>
    <property type="match status" value="1"/>
</dbReference>
<evidence type="ECO:0000313" key="3">
    <source>
        <dbReference type="Proteomes" id="UP000298173"/>
    </source>
</evidence>
<dbReference type="InterPro" id="IPR036661">
    <property type="entry name" value="Luciferase-like_sf"/>
</dbReference>
<dbReference type="OrthoDB" id="9780518at2"/>
<dbReference type="SUPFAM" id="SSF51679">
    <property type="entry name" value="Bacterial luciferase-like"/>
    <property type="match status" value="1"/>
</dbReference>
<evidence type="ECO:0000259" key="1">
    <source>
        <dbReference type="Pfam" id="PF00296"/>
    </source>
</evidence>
<dbReference type="AlphaFoldDB" id="A0A4R8UXM9"/>
<reference evidence="2 3" key="1">
    <citation type="submission" date="2019-03" db="EMBL/GenBank/DDBJ databases">
        <title>Genomics of glacier-inhabiting Cryobacterium strains.</title>
        <authorList>
            <person name="Liu Q."/>
            <person name="Xin Y.-H."/>
        </authorList>
    </citation>
    <scope>NUCLEOTIDE SEQUENCE [LARGE SCALE GENOMIC DNA]</scope>
    <source>
        <strain evidence="2 3">HLT2-23</strain>
    </source>
</reference>
<dbReference type="GO" id="GO:0016705">
    <property type="term" value="F:oxidoreductase activity, acting on paired donors, with incorporation or reduction of molecular oxygen"/>
    <property type="evidence" value="ECO:0007669"/>
    <property type="project" value="InterPro"/>
</dbReference>
<dbReference type="EMBL" id="SOEY01000019">
    <property type="protein sequence ID" value="TFB72546.1"/>
    <property type="molecule type" value="Genomic_DNA"/>
</dbReference>
<dbReference type="CDD" id="cd00347">
    <property type="entry name" value="Flavin_utilizing_monoxygenases"/>
    <property type="match status" value="1"/>
</dbReference>
<dbReference type="InterPro" id="IPR050766">
    <property type="entry name" value="Bact_Lucif_Oxidored"/>
</dbReference>
<sequence length="309" mass="33328">MVRLSILDQSPIAEGTTAAAAIRDTVRLGTVAAELGYERFWVAEHHDSPSFAGTAPEILALALLENTSGIRIGTGGVLLARYTPAKVAETFNILAALHPGRVDLGIGRAGDRDGSYPAKVVELHERLGLLPDDPERTDLRLWMLGAGRSTAPVAGAIGSGYAHAHFLNQESAQAALHAYRDSFLPTVHRPEPEPLLALRVITAEHSSIVSGLREIALLWRSRKDLGDDSPFPAMNVSLAHRWSGHETTRRAANQSSIISGTPQDVRHQLEDLARLHGVDEIMVNSPIAGYADREASYALLAKAFALVRK</sequence>
<dbReference type="Gene3D" id="3.20.20.30">
    <property type="entry name" value="Luciferase-like domain"/>
    <property type="match status" value="2"/>
</dbReference>
<accession>A0A4R8UXM9</accession>
<dbReference type="PANTHER" id="PTHR30137:SF20">
    <property type="entry name" value="N-ACETYL-S-ALKYLCYSTEINE MONOOXYGENASE"/>
    <property type="match status" value="1"/>
</dbReference>
<proteinExistence type="predicted"/>
<gene>
    <name evidence="2" type="ORF">E3O06_09440</name>
</gene>
<keyword evidence="3" id="KW-1185">Reference proteome</keyword>
<comment type="caution">
    <text evidence="2">The sequence shown here is derived from an EMBL/GenBank/DDBJ whole genome shotgun (WGS) entry which is preliminary data.</text>
</comment>
<organism evidence="2 3">
    <name type="scientific">Cryobacterium glaciale</name>
    <dbReference type="NCBI Taxonomy" id="1259145"/>
    <lineage>
        <taxon>Bacteria</taxon>
        <taxon>Bacillati</taxon>
        <taxon>Actinomycetota</taxon>
        <taxon>Actinomycetes</taxon>
        <taxon>Micrococcales</taxon>
        <taxon>Microbacteriaceae</taxon>
        <taxon>Cryobacterium</taxon>
    </lineage>
</organism>
<dbReference type="Proteomes" id="UP000298173">
    <property type="component" value="Unassembled WGS sequence"/>
</dbReference>